<dbReference type="SUPFAM" id="SSF55347">
    <property type="entry name" value="Glyceraldehyde-3-phosphate dehydrogenase-like, C-terminal domain"/>
    <property type="match status" value="1"/>
</dbReference>
<evidence type="ECO:0000313" key="6">
    <source>
        <dbReference type="Proteomes" id="UP001500200"/>
    </source>
</evidence>
<accession>A0ABP9SPK2</accession>
<reference evidence="6" key="1">
    <citation type="journal article" date="2019" name="Int. J. Syst. Evol. Microbiol.">
        <title>The Global Catalogue of Microorganisms (GCM) 10K type strain sequencing project: providing services to taxonomists for standard genome sequencing and annotation.</title>
        <authorList>
            <consortium name="The Broad Institute Genomics Platform"/>
            <consortium name="The Broad Institute Genome Sequencing Center for Infectious Disease"/>
            <person name="Wu L."/>
            <person name="Ma J."/>
        </authorList>
    </citation>
    <scope>NUCLEOTIDE SEQUENCE [LARGE SCALE GENOMIC DNA]</scope>
    <source>
        <strain evidence="6">JCM 18514</strain>
    </source>
</reference>
<dbReference type="PANTHER" id="PTHR43818">
    <property type="entry name" value="BCDNA.GH03377"/>
    <property type="match status" value="1"/>
</dbReference>
<evidence type="ECO:0000259" key="4">
    <source>
        <dbReference type="Pfam" id="PF22725"/>
    </source>
</evidence>
<protein>
    <recommendedName>
        <fullName evidence="7">Oxidoreductase</fullName>
    </recommendedName>
</protein>
<dbReference type="SUPFAM" id="SSF51735">
    <property type="entry name" value="NAD(P)-binding Rossmann-fold domains"/>
    <property type="match status" value="1"/>
</dbReference>
<dbReference type="Gene3D" id="3.30.360.10">
    <property type="entry name" value="Dihydrodipicolinate Reductase, domain 2"/>
    <property type="match status" value="1"/>
</dbReference>
<dbReference type="Pfam" id="PF01408">
    <property type="entry name" value="GFO_IDH_MocA"/>
    <property type="match status" value="1"/>
</dbReference>
<dbReference type="PANTHER" id="PTHR43818:SF11">
    <property type="entry name" value="BCDNA.GH03377"/>
    <property type="match status" value="1"/>
</dbReference>
<dbReference type="InterPro" id="IPR055170">
    <property type="entry name" value="GFO_IDH_MocA-like_dom"/>
</dbReference>
<dbReference type="Gene3D" id="3.40.50.720">
    <property type="entry name" value="NAD(P)-binding Rossmann-like Domain"/>
    <property type="match status" value="1"/>
</dbReference>
<evidence type="ECO:0000259" key="3">
    <source>
        <dbReference type="Pfam" id="PF01408"/>
    </source>
</evidence>
<comment type="caution">
    <text evidence="5">The sequence shown here is derived from an EMBL/GenBank/DDBJ whole genome shotgun (WGS) entry which is preliminary data.</text>
</comment>
<dbReference type="InterPro" id="IPR050463">
    <property type="entry name" value="Gfo/Idh/MocA_oxidrdct_glycsds"/>
</dbReference>
<dbReference type="InterPro" id="IPR000683">
    <property type="entry name" value="Gfo/Idh/MocA-like_OxRdtase_N"/>
</dbReference>
<dbReference type="Proteomes" id="UP001500200">
    <property type="component" value="Unassembled WGS sequence"/>
</dbReference>
<name>A0ABP9SPK2_9MICC</name>
<evidence type="ECO:0000256" key="2">
    <source>
        <dbReference type="ARBA" id="ARBA00023027"/>
    </source>
</evidence>
<feature type="domain" description="GFO/IDH/MocA-like oxidoreductase" evidence="4">
    <location>
        <begin position="148"/>
        <end position="278"/>
    </location>
</feature>
<feature type="domain" description="Gfo/Idh/MocA-like oxidoreductase N-terminal" evidence="3">
    <location>
        <begin position="21"/>
        <end position="139"/>
    </location>
</feature>
<evidence type="ECO:0008006" key="7">
    <source>
        <dbReference type="Google" id="ProtNLM"/>
    </source>
</evidence>
<keyword evidence="1" id="KW-0560">Oxidoreductase</keyword>
<dbReference type="Pfam" id="PF14100">
    <property type="entry name" value="DUF6807"/>
    <property type="match status" value="1"/>
</dbReference>
<gene>
    <name evidence="5" type="ORF">GCM10023346_37280</name>
</gene>
<proteinExistence type="predicted"/>
<keyword evidence="2" id="KW-0520">NAD</keyword>
<dbReference type="InterPro" id="IPR036291">
    <property type="entry name" value="NAD(P)-bd_dom_sf"/>
</dbReference>
<keyword evidence="6" id="KW-1185">Reference proteome</keyword>
<organism evidence="5 6">
    <name type="scientific">Arthrobacter gyeryongensis</name>
    <dbReference type="NCBI Taxonomy" id="1650592"/>
    <lineage>
        <taxon>Bacteria</taxon>
        <taxon>Bacillati</taxon>
        <taxon>Actinomycetota</taxon>
        <taxon>Actinomycetes</taxon>
        <taxon>Micrococcales</taxon>
        <taxon>Micrococcaceae</taxon>
        <taxon>Arthrobacter</taxon>
    </lineage>
</organism>
<dbReference type="Pfam" id="PF22725">
    <property type="entry name" value="GFO_IDH_MocA_C3"/>
    <property type="match status" value="1"/>
</dbReference>
<dbReference type="EMBL" id="BAABKK010000026">
    <property type="protein sequence ID" value="GAA5198885.1"/>
    <property type="molecule type" value="Genomic_DNA"/>
</dbReference>
<dbReference type="RefSeq" id="WP_345451552.1">
    <property type="nucleotide sequence ID" value="NZ_BAABKK010000026.1"/>
</dbReference>
<evidence type="ECO:0000256" key="1">
    <source>
        <dbReference type="ARBA" id="ARBA00023002"/>
    </source>
</evidence>
<dbReference type="InterPro" id="IPR029475">
    <property type="entry name" value="DUF6807"/>
</dbReference>
<evidence type="ECO:0000313" key="5">
    <source>
        <dbReference type="EMBL" id="GAA5198885.1"/>
    </source>
</evidence>
<sequence length="690" mass="72875">MGTLSTPVPAERKQPSHEASRVALVGVHGFGAHHLQNLERLQANGVVRLVAVADPNPPARGALPPGTAVFGTLDELLAGTPALDLVIVATPIQTHAQLALSTLPHADLYLEKPPVASLADFNRLQEAATAAGRSVQVGFQSLGSRALQAIEELLAAGEIGTLLGITATGRWVRDRAYYKRSRWAGKRSLDGIDVVDGVATNPLAHAIATALRIAGAKTVDDLASVETDLYRANDIESDDTSVIRIRTAAGLPITCALTLCAAESVEPYITLQGSEGTAMFYYTEDRLTVSSAAGARETVYNRVDLTEDLLEHRRSTPVTGTIGSATGAPLISPLADSGAFMQVLEAIRTAESPAMIPEQYVTWEGEGEAARAVIVGIEDALERATAAHATFSELGLPWARPAVDAERPVLSLPGGGEQGRAAVLATLQSGAGLAARLSPRPYLHPVRTLAGVTVTDHLPADHSWHLGAGFALQDVNGTNFWGGKTYVRASGRYEERQDHGRIIEVSATSGPGLLGQELSWQAPDGTELLRERRTTRSGQLDHRTWQLELRTELTAVVDSSLGSPGSNGALGSGYGGFFWRLPAPAGAEVFTAESRGEPEVHGSASPWLAWAADFPEGPATLVFAAPAEAQDPWFVRMADYPAVGSALAWERPVELTAGESLVRTFTVWIVDGRLSPAEVAELMAGGFAAG</sequence>